<dbReference type="RefSeq" id="WP_207526883.1">
    <property type="nucleotide sequence ID" value="NZ_CP071518.1"/>
</dbReference>
<keyword evidence="1" id="KW-0645">Protease</keyword>
<name>A0A975AU89_9GAMM</name>
<dbReference type="Pfam" id="PF01483">
    <property type="entry name" value="P_proprotein"/>
    <property type="match status" value="1"/>
</dbReference>
<dbReference type="FunFam" id="2.60.120.260:FF:000149">
    <property type="entry name" value="Leupeptin-inactivating enzyme 1"/>
    <property type="match status" value="1"/>
</dbReference>
<feature type="region of interest" description="Disordered" evidence="3">
    <location>
        <begin position="1"/>
        <end position="23"/>
    </location>
</feature>
<dbReference type="GO" id="GO:0006508">
    <property type="term" value="P:proteolysis"/>
    <property type="evidence" value="ECO:0007669"/>
    <property type="project" value="UniProtKB-KW"/>
</dbReference>
<dbReference type="InterPro" id="IPR002884">
    <property type="entry name" value="P_dom"/>
</dbReference>
<dbReference type="AlphaFoldDB" id="A0A975AU89"/>
<evidence type="ECO:0000259" key="4">
    <source>
        <dbReference type="PROSITE" id="PS51829"/>
    </source>
</evidence>
<feature type="domain" description="P/Homo B" evidence="4">
    <location>
        <begin position="12"/>
        <end position="126"/>
    </location>
</feature>
<dbReference type="KEGG" id="lsf:I8J32_008250"/>
<accession>A0A975AU89</accession>
<proteinExistence type="predicted"/>
<dbReference type="Proteomes" id="UP000639274">
    <property type="component" value="Chromosome"/>
</dbReference>
<protein>
    <submittedName>
        <fullName evidence="5">Proprotein convertase P-domain-containing protein</fullName>
    </submittedName>
</protein>
<dbReference type="PROSITE" id="PS51829">
    <property type="entry name" value="P_HOMO_B"/>
    <property type="match status" value="1"/>
</dbReference>
<dbReference type="InterPro" id="IPR008979">
    <property type="entry name" value="Galactose-bd-like_sf"/>
</dbReference>
<organism evidence="5 6">
    <name type="scientific">Agrilutibacter solisilvae</name>
    <dbReference type="NCBI Taxonomy" id="2763317"/>
    <lineage>
        <taxon>Bacteria</taxon>
        <taxon>Pseudomonadati</taxon>
        <taxon>Pseudomonadota</taxon>
        <taxon>Gammaproteobacteria</taxon>
        <taxon>Lysobacterales</taxon>
        <taxon>Lysobacteraceae</taxon>
        <taxon>Agrilutibacter</taxon>
    </lineage>
</organism>
<keyword evidence="6" id="KW-1185">Reference proteome</keyword>
<dbReference type="EMBL" id="CP071518">
    <property type="protein sequence ID" value="QSX80005.1"/>
    <property type="molecule type" value="Genomic_DNA"/>
</dbReference>
<dbReference type="GO" id="GO:0004252">
    <property type="term" value="F:serine-type endopeptidase activity"/>
    <property type="evidence" value="ECO:0007669"/>
    <property type="project" value="InterPro"/>
</dbReference>
<dbReference type="Gene3D" id="2.60.120.260">
    <property type="entry name" value="Galactose-binding domain-like"/>
    <property type="match status" value="1"/>
</dbReference>
<keyword evidence="2" id="KW-0378">Hydrolase</keyword>
<evidence type="ECO:0000313" key="5">
    <source>
        <dbReference type="EMBL" id="QSX80005.1"/>
    </source>
</evidence>
<sequence length="126" mass="13130">MSLTGSYTTGGGGTQTYSNTTDYTINDNATVDSPITVSGRSGNAPSNASVTVAIVHTYIGDLKVDLVAPDGSLYTLHNRSGGSADNINQTYTVNLSTEALNGTWKLRVNDNAGGDVGYVNSWSVTF</sequence>
<evidence type="ECO:0000256" key="3">
    <source>
        <dbReference type="SAM" id="MobiDB-lite"/>
    </source>
</evidence>
<evidence type="ECO:0000256" key="2">
    <source>
        <dbReference type="ARBA" id="ARBA00022801"/>
    </source>
</evidence>
<evidence type="ECO:0000313" key="6">
    <source>
        <dbReference type="Proteomes" id="UP000639274"/>
    </source>
</evidence>
<reference evidence="5 6" key="1">
    <citation type="submission" date="2021-03" db="EMBL/GenBank/DDBJ databases">
        <title>Lysobacter sp. nov. isolated from soil of gangwondo yeongwol, south Korea.</title>
        <authorList>
            <person name="Kim K.R."/>
            <person name="Kim K.H."/>
            <person name="Jeon C.O."/>
        </authorList>
    </citation>
    <scope>NUCLEOTIDE SEQUENCE [LARGE SCALE GENOMIC DNA]</scope>
    <source>
        <strain evidence="5 6">R19</strain>
    </source>
</reference>
<dbReference type="SUPFAM" id="SSF49785">
    <property type="entry name" value="Galactose-binding domain-like"/>
    <property type="match status" value="1"/>
</dbReference>
<gene>
    <name evidence="5" type="ORF">I8J32_008250</name>
</gene>
<evidence type="ECO:0000256" key="1">
    <source>
        <dbReference type="ARBA" id="ARBA00022670"/>
    </source>
</evidence>